<dbReference type="RefSeq" id="WP_012945623.1">
    <property type="nucleotide sequence ID" value="NC_013745.1"/>
</dbReference>
<dbReference type="EMBL" id="CP001862">
    <property type="protein sequence ID" value="ADB63379.1"/>
    <property type="molecule type" value="Genomic_DNA"/>
</dbReference>
<dbReference type="PANTHER" id="PTHR11699">
    <property type="entry name" value="ALDEHYDE DEHYDROGENASE-RELATED"/>
    <property type="match status" value="1"/>
</dbReference>
<evidence type="ECO:0000256" key="5">
    <source>
        <dbReference type="RuleBase" id="RU003345"/>
    </source>
</evidence>
<evidence type="ECO:0000256" key="2">
    <source>
        <dbReference type="ARBA" id="ARBA00011881"/>
    </source>
</evidence>
<evidence type="ECO:0000256" key="4">
    <source>
        <dbReference type="PROSITE-ProRule" id="PRU10007"/>
    </source>
</evidence>
<dbReference type="InterPro" id="IPR016162">
    <property type="entry name" value="Ald_DH_N"/>
</dbReference>
<evidence type="ECO:0000313" key="7">
    <source>
        <dbReference type="EMBL" id="ADB63379.1"/>
    </source>
</evidence>
<comment type="subunit">
    <text evidence="2">Homotetramer.</text>
</comment>
<dbReference type="InterPro" id="IPR016161">
    <property type="entry name" value="Ald_DH/histidinol_DH"/>
</dbReference>
<sequence length="486" mass="51227">MQGEQSDHYGVFIDGKFRDGAETFDVENPATGSSIATVAEASEGGVGDAITSAKRAQPEWAAMDPAERGQHLSAFAEAIRERVDDISKTVTLENGRPIGQSVGLVSSAADYIEYYAGMTTKIQGETIPVPGDQQAFTRKEPVGVSAQVIPWNAPILLCCRGIGPALAAGNAVVVKPAPEAPLGLLEIGELATEAGIPDGVLNVVTGDGETTGAALTTDPRIDEITFTGSVATGQIVGKAAIDNVVPTALELGGKSPAIVFEDANLEDAVEGAMKALTLMSGQVCFATTRIFVHQGCYDEFREALREAVESISIGPGIEDRDLGPLVSNDGLEKVRGYVDDALENGASALTGGSVPDREGYFYEPTVIEGADDDAPISCEEVFGPVIALYEFSDERETIRRANDTEFGLYATVWTNDLGRGHRVANEIEAGSVMVNQYSGSYPQTPFGGYKKSGLGREKGMQAIDHYTQLKTVNIDYGDGSDGTPGE</sequence>
<dbReference type="Pfam" id="PF00171">
    <property type="entry name" value="Aldedh"/>
    <property type="match status" value="1"/>
</dbReference>
<dbReference type="AlphaFoldDB" id="D2S1Y2"/>
<dbReference type="FunFam" id="3.40.605.10:FF:000007">
    <property type="entry name" value="NAD/NADP-dependent betaine aldehyde dehydrogenase"/>
    <property type="match status" value="1"/>
</dbReference>
<dbReference type="EC" id="1.2.1.8" evidence="7"/>
<dbReference type="PROSITE" id="PS00687">
    <property type="entry name" value="ALDEHYDE_DEHYDR_GLU"/>
    <property type="match status" value="1"/>
</dbReference>
<keyword evidence="7" id="KW-0614">Plasmid</keyword>
<reference evidence="7 8" key="1">
    <citation type="journal article" date="2010" name="Stand. Genomic Sci.">
        <title>Complete genome sequence of Haloterrigena turkmenica type strain (4k).</title>
        <authorList>
            <person name="Saunders E."/>
            <person name="Tindall B.J."/>
            <person name="Fahnrich R."/>
            <person name="Lapidus A."/>
            <person name="Copeland A."/>
            <person name="Del Rio T.G."/>
            <person name="Lucas S."/>
            <person name="Chen F."/>
            <person name="Tice H."/>
            <person name="Cheng J.F."/>
            <person name="Han C."/>
            <person name="Detter J.C."/>
            <person name="Bruce D."/>
            <person name="Goodwin L."/>
            <person name="Chain P."/>
            <person name="Pitluck S."/>
            <person name="Pati A."/>
            <person name="Ivanova N."/>
            <person name="Mavromatis K."/>
            <person name="Chen A."/>
            <person name="Palaniappan K."/>
            <person name="Land M."/>
            <person name="Hauser L."/>
            <person name="Chang Y.J."/>
            <person name="Jeffries C.D."/>
            <person name="Brettin T."/>
            <person name="Rohde M."/>
            <person name="Goker M."/>
            <person name="Bristow J."/>
            <person name="Eisen J.A."/>
            <person name="Markowitz V."/>
            <person name="Hugenholtz P."/>
            <person name="Klenk H.P."/>
            <person name="Kyrpides N.C."/>
        </authorList>
    </citation>
    <scope>NUCLEOTIDE SEQUENCE [LARGE SCALE GENOMIC DNA]</scope>
    <source>
        <strain evidence="8">ATCC 51198 / DSM 5511 / JCM 9101 / NCIMB 13204 / VKM B-1734 / 4k</strain>
    </source>
</reference>
<organism evidence="7 8">
    <name type="scientific">Haloterrigena turkmenica (strain ATCC 51198 / DSM 5511 / JCM 9101 / NCIMB 13204 / VKM B-1734 / 4k)</name>
    <name type="common">Halococcus turkmenicus</name>
    <dbReference type="NCBI Taxonomy" id="543526"/>
    <lineage>
        <taxon>Archaea</taxon>
        <taxon>Methanobacteriati</taxon>
        <taxon>Methanobacteriota</taxon>
        <taxon>Stenosarchaea group</taxon>
        <taxon>Halobacteria</taxon>
        <taxon>Halobacteriales</taxon>
        <taxon>Natrialbaceae</taxon>
        <taxon>Haloterrigena</taxon>
    </lineage>
</organism>
<evidence type="ECO:0000259" key="6">
    <source>
        <dbReference type="Pfam" id="PF00171"/>
    </source>
</evidence>
<dbReference type="OrthoDB" id="6342at2157"/>
<dbReference type="Gene3D" id="3.40.605.10">
    <property type="entry name" value="Aldehyde Dehydrogenase, Chain A, domain 1"/>
    <property type="match status" value="1"/>
</dbReference>
<dbReference type="KEGG" id="htu:Htur_4591"/>
<dbReference type="HOGENOM" id="CLU_005391_0_2_2"/>
<feature type="active site" evidence="4">
    <location>
        <position position="250"/>
    </location>
</feature>
<gene>
    <name evidence="7" type="ordered locus">Htur_4591</name>
</gene>
<protein>
    <submittedName>
        <fullName evidence="7">Betaine-aldehyde dehydrogenase</fullName>
        <ecNumber evidence="7">1.2.1.8</ecNumber>
    </submittedName>
</protein>
<dbReference type="GO" id="GO:0008802">
    <property type="term" value="F:betaine-aldehyde dehydrogenase (NAD+) activity"/>
    <property type="evidence" value="ECO:0007669"/>
    <property type="project" value="UniProtKB-EC"/>
</dbReference>
<name>D2S1Y2_HALTV</name>
<geneLocation type="plasmid" evidence="7 8">
    <name>pHTUR02</name>
</geneLocation>
<evidence type="ECO:0000256" key="3">
    <source>
        <dbReference type="ARBA" id="ARBA00023002"/>
    </source>
</evidence>
<dbReference type="GeneID" id="8745403"/>
<dbReference type="InterPro" id="IPR015590">
    <property type="entry name" value="Aldehyde_DH_dom"/>
</dbReference>
<evidence type="ECO:0000256" key="1">
    <source>
        <dbReference type="ARBA" id="ARBA00009986"/>
    </source>
</evidence>
<dbReference type="InterPro" id="IPR029510">
    <property type="entry name" value="Ald_DH_CS_GLU"/>
</dbReference>
<feature type="domain" description="Aldehyde dehydrogenase" evidence="6">
    <location>
        <begin position="21"/>
        <end position="472"/>
    </location>
</feature>
<keyword evidence="3 5" id="KW-0560">Oxidoreductase</keyword>
<proteinExistence type="inferred from homology"/>
<comment type="similarity">
    <text evidence="1 5">Belongs to the aldehyde dehydrogenase family.</text>
</comment>
<dbReference type="Proteomes" id="UP000001903">
    <property type="component" value="Plasmid pHTUR02"/>
</dbReference>
<evidence type="ECO:0000313" key="8">
    <source>
        <dbReference type="Proteomes" id="UP000001903"/>
    </source>
</evidence>
<keyword evidence="8" id="KW-1185">Reference proteome</keyword>
<dbReference type="SUPFAM" id="SSF53720">
    <property type="entry name" value="ALDH-like"/>
    <property type="match status" value="1"/>
</dbReference>
<dbReference type="Gene3D" id="3.40.309.10">
    <property type="entry name" value="Aldehyde Dehydrogenase, Chain A, domain 2"/>
    <property type="match status" value="1"/>
</dbReference>
<accession>D2S1Y2</accession>
<dbReference type="FunFam" id="3.40.309.10:FF:000012">
    <property type="entry name" value="Betaine aldehyde dehydrogenase"/>
    <property type="match status" value="1"/>
</dbReference>
<dbReference type="InterPro" id="IPR016163">
    <property type="entry name" value="Ald_DH_C"/>
</dbReference>
<dbReference type="FunFam" id="3.40.605.10:FF:000026">
    <property type="entry name" value="Aldehyde dehydrogenase, putative"/>
    <property type="match status" value="1"/>
</dbReference>